<dbReference type="SUPFAM" id="SSF54909">
    <property type="entry name" value="Dimeric alpha+beta barrel"/>
    <property type="match status" value="1"/>
</dbReference>
<gene>
    <name evidence="3" type="ORF">E4O92_19375</name>
</gene>
<keyword evidence="1" id="KW-0732">Signal</keyword>
<accession>A0A4Y9SRQ4</accession>
<keyword evidence="4" id="KW-1185">Reference proteome</keyword>
<proteinExistence type="predicted"/>
<feature type="domain" description="NIPSNAP" evidence="2">
    <location>
        <begin position="47"/>
        <end position="141"/>
    </location>
</feature>
<feature type="signal peptide" evidence="1">
    <location>
        <begin position="1"/>
        <end position="32"/>
    </location>
</feature>
<reference evidence="3 4" key="1">
    <citation type="submission" date="2019-03" db="EMBL/GenBank/DDBJ databases">
        <title>Draft genome of Massilia hortus sp. nov., a novel bacterial species of the Oxalobacteraceae family.</title>
        <authorList>
            <person name="Peta V."/>
            <person name="Raths R."/>
            <person name="Bucking H."/>
        </authorList>
    </citation>
    <scope>NUCLEOTIDE SEQUENCE [LARGE SCALE GENOMIC DNA]</scope>
    <source>
        <strain evidence="3 4">ONC3</strain>
    </source>
</reference>
<evidence type="ECO:0000256" key="1">
    <source>
        <dbReference type="SAM" id="SignalP"/>
    </source>
</evidence>
<evidence type="ECO:0000259" key="2">
    <source>
        <dbReference type="Pfam" id="PF07978"/>
    </source>
</evidence>
<dbReference type="Gene3D" id="3.30.70.100">
    <property type="match status" value="1"/>
</dbReference>
<dbReference type="InterPro" id="IPR011008">
    <property type="entry name" value="Dimeric_a/b-barrel"/>
</dbReference>
<dbReference type="EMBL" id="SPUM01000129">
    <property type="protein sequence ID" value="TFW29155.1"/>
    <property type="molecule type" value="Genomic_DNA"/>
</dbReference>
<protein>
    <recommendedName>
        <fullName evidence="2">NIPSNAP domain-containing protein</fullName>
    </recommendedName>
</protein>
<organism evidence="3 4">
    <name type="scientific">Massilia horti</name>
    <dbReference type="NCBI Taxonomy" id="2562153"/>
    <lineage>
        <taxon>Bacteria</taxon>
        <taxon>Pseudomonadati</taxon>
        <taxon>Pseudomonadota</taxon>
        <taxon>Betaproteobacteria</taxon>
        <taxon>Burkholderiales</taxon>
        <taxon>Oxalobacteraceae</taxon>
        <taxon>Telluria group</taxon>
        <taxon>Massilia</taxon>
    </lineage>
</organism>
<dbReference type="Pfam" id="PF07978">
    <property type="entry name" value="NIPSNAP"/>
    <property type="match status" value="1"/>
</dbReference>
<dbReference type="OrthoDB" id="9809695at2"/>
<name>A0A4Y9SRQ4_9BURK</name>
<sequence length="278" mass="31099">MSYLRFTLPSMKRFLPLLCLLAGLAAQAPAHSDDTIMTPSSDYSVIELRRYIIKEGRVGDFARYFETWFPEAFQQLGALALGQFTEPEAPNRFTWLRAFRNMDGRAVANSAFYYGPVWKEHRNQLNDLMVDSDDVLLLRPLDPKHGVPVLPAVDPVSEPSGATGVVVAQLFPVAPGAMERFVTAAAPNFDRYRQGGARDAGLLVTLDERNNFPQLPVRTDGPFVVWLGVFDDIRTFDAMRPVVKEAAARLVASGLLRGEPELLILKPTPRSRLRWLAR</sequence>
<evidence type="ECO:0000313" key="4">
    <source>
        <dbReference type="Proteomes" id="UP000297258"/>
    </source>
</evidence>
<dbReference type="AlphaFoldDB" id="A0A4Y9SRQ4"/>
<comment type="caution">
    <text evidence="3">The sequence shown here is derived from an EMBL/GenBank/DDBJ whole genome shotgun (WGS) entry which is preliminary data.</text>
</comment>
<feature type="chain" id="PRO_5021347258" description="NIPSNAP domain-containing protein" evidence="1">
    <location>
        <begin position="33"/>
        <end position="278"/>
    </location>
</feature>
<evidence type="ECO:0000313" key="3">
    <source>
        <dbReference type="EMBL" id="TFW29155.1"/>
    </source>
</evidence>
<dbReference type="InterPro" id="IPR012577">
    <property type="entry name" value="NIPSNAP"/>
</dbReference>
<dbReference type="Proteomes" id="UP000297258">
    <property type="component" value="Unassembled WGS sequence"/>
</dbReference>